<accession>A0A382CSC5</accession>
<protein>
    <recommendedName>
        <fullName evidence="2">TonB-dependent receptor-like beta-barrel domain-containing protein</fullName>
    </recommendedName>
</protein>
<evidence type="ECO:0008006" key="2">
    <source>
        <dbReference type="Google" id="ProtNLM"/>
    </source>
</evidence>
<name>A0A382CSC5_9ZZZZ</name>
<reference evidence="1" key="1">
    <citation type="submission" date="2018-05" db="EMBL/GenBank/DDBJ databases">
        <authorList>
            <person name="Lanie J.A."/>
            <person name="Ng W.-L."/>
            <person name="Kazmierczak K.M."/>
            <person name="Andrzejewski T.M."/>
            <person name="Davidsen T.M."/>
            <person name="Wayne K.J."/>
            <person name="Tettelin H."/>
            <person name="Glass J.I."/>
            <person name="Rusch D."/>
            <person name="Podicherti R."/>
            <person name="Tsui H.-C.T."/>
            <person name="Winkler M.E."/>
        </authorList>
    </citation>
    <scope>NUCLEOTIDE SEQUENCE</scope>
</reference>
<proteinExistence type="predicted"/>
<feature type="non-terminal residue" evidence="1">
    <location>
        <position position="1"/>
    </location>
</feature>
<evidence type="ECO:0000313" key="1">
    <source>
        <dbReference type="EMBL" id="SVB29048.1"/>
    </source>
</evidence>
<sequence length="104" mass="11848">SISTNIQHNRVTLPQGDFVADVYEVEGQWNPTPWVSAMSQVQFDDVSELVGLFARVRWIVKPGNDIYFVYTHNWQNLGVGILDNPDLITLSRGGSIKANYTYRF</sequence>
<dbReference type="AlphaFoldDB" id="A0A382CSC5"/>
<gene>
    <name evidence="1" type="ORF">METZ01_LOCUS181902</name>
</gene>
<organism evidence="1">
    <name type="scientific">marine metagenome</name>
    <dbReference type="NCBI Taxonomy" id="408172"/>
    <lineage>
        <taxon>unclassified sequences</taxon>
        <taxon>metagenomes</taxon>
        <taxon>ecological metagenomes</taxon>
    </lineage>
</organism>
<dbReference type="EMBL" id="UINC01035902">
    <property type="protein sequence ID" value="SVB29048.1"/>
    <property type="molecule type" value="Genomic_DNA"/>
</dbReference>